<reference evidence="2 3" key="1">
    <citation type="submission" date="2020-02" db="EMBL/GenBank/DDBJ databases">
        <title>Draft genome sequence of Haematococcus lacustris strain NIES-144.</title>
        <authorList>
            <person name="Morimoto D."/>
            <person name="Nakagawa S."/>
            <person name="Yoshida T."/>
            <person name="Sawayama S."/>
        </authorList>
    </citation>
    <scope>NUCLEOTIDE SEQUENCE [LARGE SCALE GENOMIC DNA]</scope>
    <source>
        <strain evidence="2 3">NIES-144</strain>
    </source>
</reference>
<feature type="region of interest" description="Disordered" evidence="1">
    <location>
        <begin position="126"/>
        <end position="204"/>
    </location>
</feature>
<evidence type="ECO:0000313" key="3">
    <source>
        <dbReference type="Proteomes" id="UP000485058"/>
    </source>
</evidence>
<organism evidence="2 3">
    <name type="scientific">Haematococcus lacustris</name>
    <name type="common">Green alga</name>
    <name type="synonym">Haematococcus pluvialis</name>
    <dbReference type="NCBI Taxonomy" id="44745"/>
    <lineage>
        <taxon>Eukaryota</taxon>
        <taxon>Viridiplantae</taxon>
        <taxon>Chlorophyta</taxon>
        <taxon>core chlorophytes</taxon>
        <taxon>Chlorophyceae</taxon>
        <taxon>CS clade</taxon>
        <taxon>Chlamydomonadales</taxon>
        <taxon>Haematococcaceae</taxon>
        <taxon>Haematococcus</taxon>
    </lineage>
</organism>
<dbReference type="Proteomes" id="UP000485058">
    <property type="component" value="Unassembled WGS sequence"/>
</dbReference>
<sequence>MTPSPNPHHEPSQTLQTLPHRALKRGGLIQSQERGGLCCCKLVRVECCCPERRHYLHSRSRVHGSLRAATVLLAPGGCSTRRFQAKVLSAKAWQCLQCNRLSQQGWQGCGRNACLTSVWWPADAPPAVSDQGLPDQLPLPPPPPLRRPTQLAQQQPSSVTPMTPPPGYSTRQHPQWRPSWLLKPQLGGRAMQGGVHGGMAAAQA</sequence>
<feature type="compositionally biased region" description="Low complexity" evidence="1">
    <location>
        <begin position="147"/>
        <end position="156"/>
    </location>
</feature>
<keyword evidence="3" id="KW-1185">Reference proteome</keyword>
<protein>
    <submittedName>
        <fullName evidence="2">Uncharacterized protein</fullName>
    </submittedName>
</protein>
<evidence type="ECO:0000313" key="2">
    <source>
        <dbReference type="EMBL" id="GFH05739.1"/>
    </source>
</evidence>
<comment type="caution">
    <text evidence="2">The sequence shown here is derived from an EMBL/GenBank/DDBJ whole genome shotgun (WGS) entry which is preliminary data.</text>
</comment>
<accession>A0A699YIG5</accession>
<gene>
    <name evidence="2" type="ORF">HaLaN_00249</name>
</gene>
<name>A0A699YIG5_HAELA</name>
<dbReference type="EMBL" id="BLLF01000007">
    <property type="protein sequence ID" value="GFH05739.1"/>
    <property type="molecule type" value="Genomic_DNA"/>
</dbReference>
<dbReference type="AlphaFoldDB" id="A0A699YIG5"/>
<proteinExistence type="predicted"/>
<evidence type="ECO:0000256" key="1">
    <source>
        <dbReference type="SAM" id="MobiDB-lite"/>
    </source>
</evidence>
<feature type="compositionally biased region" description="Pro residues" evidence="1">
    <location>
        <begin position="137"/>
        <end position="146"/>
    </location>
</feature>